<gene>
    <name evidence="5" type="ORF">AKO1_008531</name>
</gene>
<dbReference type="PANTHER" id="PTHR31987">
    <property type="entry name" value="GLUTAMINASE A-RELATED"/>
    <property type="match status" value="1"/>
</dbReference>
<name>A0AAW2YMM9_9EUKA</name>
<feature type="domain" description="Glutaminase A central" evidence="3">
    <location>
        <begin position="346"/>
        <end position="690"/>
    </location>
</feature>
<evidence type="ECO:0000259" key="4">
    <source>
        <dbReference type="Pfam" id="PF17168"/>
    </source>
</evidence>
<organism evidence="5 6">
    <name type="scientific">Acrasis kona</name>
    <dbReference type="NCBI Taxonomy" id="1008807"/>
    <lineage>
        <taxon>Eukaryota</taxon>
        <taxon>Discoba</taxon>
        <taxon>Heterolobosea</taxon>
        <taxon>Tetramitia</taxon>
        <taxon>Eutetramitia</taxon>
        <taxon>Acrasidae</taxon>
        <taxon>Acrasis</taxon>
    </lineage>
</organism>
<evidence type="ECO:0000259" key="2">
    <source>
        <dbReference type="Pfam" id="PF16334"/>
    </source>
</evidence>
<protein>
    <recommendedName>
        <fullName evidence="7">Glutaminase</fullName>
    </recommendedName>
</protein>
<comment type="caution">
    <text evidence="5">The sequence shown here is derived from an EMBL/GenBank/DDBJ whole genome shotgun (WGS) entry which is preliminary data.</text>
</comment>
<keyword evidence="6" id="KW-1185">Reference proteome</keyword>
<evidence type="ECO:0008006" key="7">
    <source>
        <dbReference type="Google" id="ProtNLM"/>
    </source>
</evidence>
<evidence type="ECO:0000313" key="6">
    <source>
        <dbReference type="Proteomes" id="UP001431209"/>
    </source>
</evidence>
<keyword evidence="1" id="KW-0732">Signal</keyword>
<dbReference type="AlphaFoldDB" id="A0AAW2YMM9"/>
<dbReference type="InterPro" id="IPR052743">
    <property type="entry name" value="Glutaminase_GtaA"/>
</dbReference>
<dbReference type="InterPro" id="IPR032515">
    <property type="entry name" value="DUF4964"/>
</dbReference>
<feature type="signal peptide" evidence="1">
    <location>
        <begin position="1"/>
        <end position="19"/>
    </location>
</feature>
<evidence type="ECO:0000256" key="1">
    <source>
        <dbReference type="SAM" id="SignalP"/>
    </source>
</evidence>
<feature type="chain" id="PRO_5043789133" description="Glutaminase" evidence="1">
    <location>
        <begin position="20"/>
        <end position="695"/>
    </location>
</feature>
<reference evidence="5 6" key="1">
    <citation type="submission" date="2024-03" db="EMBL/GenBank/DDBJ databases">
        <title>The Acrasis kona genome and developmental transcriptomes reveal deep origins of eukaryotic multicellular pathways.</title>
        <authorList>
            <person name="Sheikh S."/>
            <person name="Fu C.-J."/>
            <person name="Brown M.W."/>
            <person name="Baldauf S.L."/>
        </authorList>
    </citation>
    <scope>NUCLEOTIDE SEQUENCE [LARGE SCALE GENOMIC DNA]</scope>
    <source>
        <strain evidence="5 6">ATCC MYA-3509</strain>
    </source>
</reference>
<dbReference type="PANTHER" id="PTHR31987:SF1">
    <property type="entry name" value="GLUTAMINASE A"/>
    <property type="match status" value="1"/>
</dbReference>
<evidence type="ECO:0000313" key="5">
    <source>
        <dbReference type="EMBL" id="KAL0478299.1"/>
    </source>
</evidence>
<feature type="domain" description="Glutaminase A N-terminal" evidence="4">
    <location>
        <begin position="114"/>
        <end position="340"/>
    </location>
</feature>
<dbReference type="Proteomes" id="UP001431209">
    <property type="component" value="Unassembled WGS sequence"/>
</dbReference>
<dbReference type="InterPro" id="IPR033433">
    <property type="entry name" value="GtaA_N"/>
</dbReference>
<dbReference type="Pfam" id="PF16335">
    <property type="entry name" value="GtaA_6_Hairpin"/>
    <property type="match status" value="1"/>
</dbReference>
<sequence length="695" mass="78342">MRSQLFGAVLLSIAAVTFCALTKDFKPPGNTLVCCRPSIQVRVISSLDLTTRSVWAPSHNLNDAFTTHWFGATKSFIGIIRIDGKPYRYLGPQKTAGSDLPEPLQQTNLEVHPTRSVYTFKHEKLVLEVTFSTALLTDDYDLLSRPTAYITYRVKPTSGSVNVQIYFDATAEVSVDKNDEIVSWQRNTTSSSNILSVGTVAQPVLKKACDVCGINWGYFYLAVSKKAPATQSVALAEDARTTFVNSGKLPTTDLSGSRQVQDGWPVLATAWDLGSISSEMQQYAVVAYNDIYSVDYFKQYLKSYWTRKFATFHDVIDASINEHDQILNRLKTFDEKLVADLTRVGGDKYATISSLAYRQALGALKLVWNEKFNMPWYFLKEISSNGDAQTVDVIYPAAPILLYLQPKLLFLQLLPIMNYASNETISKYTYDFAPHHLGTYPICDIVSGAQENMPIEETANMLQMWSALVRKLGQDKDIQVFTQKYWKLLTSWVDYLVANLPDPGEQLCTDDFAGPSPHNSNLAAKGIIGIAAYAQLASYMSQPAAASKYEAISRDYARKWEEMSIVGDKTHTKLEFDKDDTFSLKYNIYFQYVLNITLFDPKPDIAYYLAKQDYPYGTPLDSRKLYTKLDWYYWVGAMADERQWLTFSDRGYAMAEKTTRGVPLTDWYMTDSADVVGFRARPVIGGLYAKMVLGK</sequence>
<dbReference type="InterPro" id="IPR032514">
    <property type="entry name" value="GtaA_central"/>
</dbReference>
<evidence type="ECO:0000259" key="3">
    <source>
        <dbReference type="Pfam" id="PF16335"/>
    </source>
</evidence>
<accession>A0AAW2YMM9</accession>
<proteinExistence type="predicted"/>
<feature type="domain" description="DUF4964" evidence="2">
    <location>
        <begin position="52"/>
        <end position="94"/>
    </location>
</feature>
<dbReference type="Pfam" id="PF16334">
    <property type="entry name" value="DUF4964"/>
    <property type="match status" value="1"/>
</dbReference>
<dbReference type="Pfam" id="PF17168">
    <property type="entry name" value="DUF5127"/>
    <property type="match status" value="1"/>
</dbReference>
<dbReference type="EMBL" id="JAOPGA020000356">
    <property type="protein sequence ID" value="KAL0478299.1"/>
    <property type="molecule type" value="Genomic_DNA"/>
</dbReference>